<evidence type="ECO:0000256" key="2">
    <source>
        <dbReference type="ARBA" id="ARBA00004496"/>
    </source>
</evidence>
<keyword evidence="16" id="KW-1185">Reference proteome</keyword>
<dbReference type="Pfam" id="PF01295">
    <property type="entry name" value="Adenylate_cycl"/>
    <property type="match status" value="1"/>
</dbReference>
<dbReference type="InterPro" id="IPR024685">
    <property type="entry name" value="Adenylate_cyclase_1_N"/>
</dbReference>
<protein>
    <recommendedName>
        <fullName evidence="5">Adenylate cyclase</fullName>
        <ecNumber evidence="4">4.6.1.1</ecNumber>
    </recommendedName>
    <alternativeName>
        <fullName evidence="11">ATP pyrophosphate-lyase</fullName>
    </alternativeName>
    <alternativeName>
        <fullName evidence="12">Adenylyl cyclase</fullName>
    </alternativeName>
</protein>
<dbReference type="GO" id="GO:0005737">
    <property type="term" value="C:cytoplasm"/>
    <property type="evidence" value="ECO:0007669"/>
    <property type="project" value="UniProtKB-SubCell"/>
</dbReference>
<sequence>MLEQKRFSHFAEKLNKVRLTRALSLLPTMQQHLFNLIPVLLEYHDIDLPGFTNEHTPRGIYGFNLTTEHKQDCEIFNFKLPNEASPDQYIFEGIYAMGSVASFGQSCYSDIDIWAIHRADATPKQLSLLKNKLSKLSKWFEHYQLEVNFYLVHPQQFSDDNYSAASQDQSIGKEHSGSAQHWLLLEEFYRSQIRLAGRGIAWWPHLKELPELLHLGDVRELSAGEYFGASLWHLYKGIEKPHKALLKVLLLEAYSANYPNPILLTDKIWQRTQEGNFSLENDPYYVLYEYIEDYLVNQDDAKRLEVLRRCFYLKCGVKLTQLPEHNDWRVKKMQQLVSNWNWSDSLISTLDNCEQWRSGQLKWFNDQLKELMLSSYQTLLAFASKQQLNDSLRMGELNLLTRKLHTFFHHDEHQIGKLNPLWSEHLAEEELTIIHSNRDGQYYLYRQALSPKALLGQSPIYKTHSLAGILMWACFNGAVDNKTKWHQLEDRKLTHCKIDKHCKQLLNTISGSPCRNKVSKYDLSQPWHYRQLLIMVNLSNDPTCQWQGQEMMIDVLNVNIFSLGRRQQNMLGSIDIMATTSWGEWQCHSFNGKLAILDALTFIASGLKRAPSDMSIKVMSCSQRLQNQLQQQVEKLVRQTLRLTHQVQESSTLLQPVHIAQRRYGIFINNNGLACQDLHDAKSFYQRISCDQLTQLPRPELCNDPLTCAPPVILNYSTQGSIQYFLRQQRQDVEVFVLDDNNEISHYVQHEQDMDQLVSTISQHYAFDELTSNKGHFNLPQFFKLERIKGQLQVLPFGISADDQLTDF</sequence>
<reference evidence="15 16" key="1">
    <citation type="submission" date="2018-09" db="EMBL/GenBank/DDBJ databases">
        <title>Phylogeny of the Shewanellaceae, and recommendation for two new genera, Pseudoshewanella and Parashewanella.</title>
        <authorList>
            <person name="Wang G."/>
        </authorList>
    </citation>
    <scope>NUCLEOTIDE SEQUENCE [LARGE SCALE GENOMIC DNA]</scope>
    <source>
        <strain evidence="15 16">KCTC 22492</strain>
    </source>
</reference>
<evidence type="ECO:0000256" key="13">
    <source>
        <dbReference type="RuleBase" id="RU004184"/>
    </source>
</evidence>
<dbReference type="AlphaFoldDB" id="A0A3A6U568"/>
<comment type="similarity">
    <text evidence="3 13">Belongs to the adenylyl cyclase class-1 family.</text>
</comment>
<dbReference type="NCBIfam" id="NF006980">
    <property type="entry name" value="PRK09450.1-5"/>
    <property type="match status" value="1"/>
</dbReference>
<dbReference type="InterPro" id="IPR024686">
    <property type="entry name" value="Adenylate_cyclase_1_CS"/>
</dbReference>
<keyword evidence="10 15" id="KW-0456">Lyase</keyword>
<evidence type="ECO:0000259" key="14">
    <source>
        <dbReference type="Pfam" id="PF12633"/>
    </source>
</evidence>
<evidence type="ECO:0000256" key="6">
    <source>
        <dbReference type="ARBA" id="ARBA00022490"/>
    </source>
</evidence>
<evidence type="ECO:0000256" key="5">
    <source>
        <dbReference type="ARBA" id="ARBA00021420"/>
    </source>
</evidence>
<keyword evidence="9" id="KW-0115">cAMP biosynthesis</keyword>
<comment type="caution">
    <text evidence="15">The sequence shown here is derived from an EMBL/GenBank/DDBJ whole genome shotgun (WGS) entry which is preliminary data.</text>
</comment>
<evidence type="ECO:0000256" key="12">
    <source>
        <dbReference type="ARBA" id="ARBA00032637"/>
    </source>
</evidence>
<dbReference type="EMBL" id="QYYH01000085">
    <property type="protein sequence ID" value="RJY11340.1"/>
    <property type="molecule type" value="Genomic_DNA"/>
</dbReference>
<dbReference type="PIRSF" id="PIRSF001444">
    <property type="entry name" value="Adenylate_cycl"/>
    <property type="match status" value="1"/>
</dbReference>
<evidence type="ECO:0000256" key="8">
    <source>
        <dbReference type="ARBA" id="ARBA00022840"/>
    </source>
</evidence>
<evidence type="ECO:0000256" key="10">
    <source>
        <dbReference type="ARBA" id="ARBA00023239"/>
    </source>
</evidence>
<keyword evidence="8" id="KW-0067">ATP-binding</keyword>
<comment type="subcellular location">
    <subcellularLocation>
        <location evidence="2">Cytoplasm</location>
    </subcellularLocation>
</comment>
<dbReference type="GO" id="GO:0005524">
    <property type="term" value="F:ATP binding"/>
    <property type="evidence" value="ECO:0007669"/>
    <property type="project" value="UniProtKB-KW"/>
</dbReference>
<evidence type="ECO:0000256" key="3">
    <source>
        <dbReference type="ARBA" id="ARBA00007901"/>
    </source>
</evidence>
<evidence type="ECO:0000313" key="16">
    <source>
        <dbReference type="Proteomes" id="UP000273022"/>
    </source>
</evidence>
<evidence type="ECO:0000256" key="9">
    <source>
        <dbReference type="ARBA" id="ARBA00022998"/>
    </source>
</evidence>
<comment type="catalytic activity">
    <reaction evidence="1">
        <text>ATP = 3',5'-cyclic AMP + diphosphate</text>
        <dbReference type="Rhea" id="RHEA:15389"/>
        <dbReference type="ChEBI" id="CHEBI:30616"/>
        <dbReference type="ChEBI" id="CHEBI:33019"/>
        <dbReference type="ChEBI" id="CHEBI:58165"/>
        <dbReference type="EC" id="4.6.1.1"/>
    </reaction>
</comment>
<dbReference type="EC" id="4.6.1.1" evidence="4"/>
<keyword evidence="7" id="KW-0547">Nucleotide-binding</keyword>
<organism evidence="15 16">
    <name type="scientific">Parashewanella spongiae</name>
    <dbReference type="NCBI Taxonomy" id="342950"/>
    <lineage>
        <taxon>Bacteria</taxon>
        <taxon>Pseudomonadati</taxon>
        <taxon>Pseudomonadota</taxon>
        <taxon>Gammaproteobacteria</taxon>
        <taxon>Alteromonadales</taxon>
        <taxon>Shewanellaceae</taxon>
        <taxon>Parashewanella</taxon>
    </lineage>
</organism>
<evidence type="ECO:0000256" key="11">
    <source>
        <dbReference type="ARBA" id="ARBA00032597"/>
    </source>
</evidence>
<keyword evidence="6" id="KW-0963">Cytoplasm</keyword>
<dbReference type="Pfam" id="PF12633">
    <property type="entry name" value="Adenyl_cycl_N"/>
    <property type="match status" value="1"/>
</dbReference>
<dbReference type="PROSITE" id="PS01092">
    <property type="entry name" value="ADENYLATE_CYCLASE_1_1"/>
    <property type="match status" value="1"/>
</dbReference>
<evidence type="ECO:0000256" key="4">
    <source>
        <dbReference type="ARBA" id="ARBA00012201"/>
    </source>
</evidence>
<dbReference type="PANTHER" id="PTHR38760:SF1">
    <property type="entry name" value="ADENYLATE CYCLASE"/>
    <property type="match status" value="1"/>
</dbReference>
<gene>
    <name evidence="15" type="ORF">D5R81_13315</name>
</gene>
<dbReference type="RefSeq" id="WP_121854130.1">
    <property type="nucleotide sequence ID" value="NZ_CP037952.1"/>
</dbReference>
<dbReference type="PANTHER" id="PTHR38760">
    <property type="entry name" value="ADENYLATE CYCLASE"/>
    <property type="match status" value="1"/>
</dbReference>
<proteinExistence type="inferred from homology"/>
<dbReference type="GO" id="GO:0004016">
    <property type="term" value="F:adenylate cyclase activity"/>
    <property type="evidence" value="ECO:0007669"/>
    <property type="project" value="UniProtKB-EC"/>
</dbReference>
<dbReference type="GO" id="GO:0006171">
    <property type="term" value="P:cAMP biosynthetic process"/>
    <property type="evidence" value="ECO:0007669"/>
    <property type="project" value="UniProtKB-KW"/>
</dbReference>
<dbReference type="Proteomes" id="UP000273022">
    <property type="component" value="Unassembled WGS sequence"/>
</dbReference>
<feature type="domain" description="Adenylate cyclase class-I N-terminal" evidence="14">
    <location>
        <begin position="6"/>
        <end position="203"/>
    </location>
</feature>
<name>A0A3A6U568_9GAMM</name>
<evidence type="ECO:0000256" key="7">
    <source>
        <dbReference type="ARBA" id="ARBA00022741"/>
    </source>
</evidence>
<evidence type="ECO:0000256" key="1">
    <source>
        <dbReference type="ARBA" id="ARBA00001593"/>
    </source>
</evidence>
<evidence type="ECO:0000313" key="15">
    <source>
        <dbReference type="EMBL" id="RJY11340.1"/>
    </source>
</evidence>
<dbReference type="InterPro" id="IPR000274">
    <property type="entry name" value="Adenylate_cyclase_1"/>
</dbReference>
<dbReference type="OrthoDB" id="5571448at2"/>
<accession>A0A3A6U568</accession>